<dbReference type="InterPro" id="IPR035892">
    <property type="entry name" value="C2_domain_sf"/>
</dbReference>
<organism evidence="10">
    <name type="scientific">Schistocephalus solidus</name>
    <name type="common">Tapeworm</name>
    <dbReference type="NCBI Taxonomy" id="70667"/>
    <lineage>
        <taxon>Eukaryota</taxon>
        <taxon>Metazoa</taxon>
        <taxon>Spiralia</taxon>
        <taxon>Lophotrochozoa</taxon>
        <taxon>Platyhelminthes</taxon>
        <taxon>Cestoda</taxon>
        <taxon>Eucestoda</taxon>
        <taxon>Diphyllobothriidea</taxon>
        <taxon>Diphyllobothriidae</taxon>
        <taxon>Schistocephalus</taxon>
    </lineage>
</organism>
<name>A0A183SSJ9_SCHSO</name>
<dbReference type="AlphaFoldDB" id="A0A183SSJ9"/>
<evidence type="ECO:0000256" key="4">
    <source>
        <dbReference type="ARBA" id="ARBA00023212"/>
    </source>
</evidence>
<dbReference type="PANTHER" id="PTHR12968:SF2">
    <property type="entry name" value="B9 DOMAIN-CONTAINING PROTEIN 2"/>
    <property type="match status" value="1"/>
</dbReference>
<dbReference type="GO" id="GO:0060271">
    <property type="term" value="P:cilium assembly"/>
    <property type="evidence" value="ECO:0007669"/>
    <property type="project" value="TreeGrafter"/>
</dbReference>
<reference evidence="10" key="1">
    <citation type="submission" date="2016-06" db="UniProtKB">
        <authorList>
            <consortium name="WormBaseParasite"/>
        </authorList>
    </citation>
    <scope>IDENTIFICATION</scope>
</reference>
<dbReference type="WBParaSite" id="SSLN_0000743901-mRNA-1">
    <property type="protein sequence ID" value="SSLN_0000743901-mRNA-1"/>
    <property type="gene ID" value="SSLN_0000743901"/>
</dbReference>
<sequence>MNSEHVPFEFSQANVLNSKTPIRIFVIVMAEVHIIGQIISASNFPEKSLFCKWGISAGKENCSAWRLLSGPSEGQTQVDNPSFGEKAYFCHPFDLHFATKGIQGWPKFYFQVWHHDWLGRNELFGYGFCHVPSTAGSHELEVVTWRPCGSFSEQFKSQLVGGAAHLCNLDLVFNQQNRYMLQTESMGKLHLICNVITRNFDKFGVQM</sequence>
<reference evidence="8 9" key="2">
    <citation type="submission" date="2018-11" db="EMBL/GenBank/DDBJ databases">
        <authorList>
            <consortium name="Pathogen Informatics"/>
        </authorList>
    </citation>
    <scope>NUCLEOTIDE SEQUENCE [LARGE SCALE GENOMIC DNA]</scope>
    <source>
        <strain evidence="8 9">NST_G2</strain>
    </source>
</reference>
<evidence type="ECO:0000256" key="3">
    <source>
        <dbReference type="ARBA" id="ARBA00022794"/>
    </source>
</evidence>
<comment type="similarity">
    <text evidence="6">Belongs to the B9D family.</text>
</comment>
<dbReference type="Proteomes" id="UP000275846">
    <property type="component" value="Unassembled WGS sequence"/>
</dbReference>
<dbReference type="OrthoDB" id="184109at2759"/>
<dbReference type="GO" id="GO:0036038">
    <property type="term" value="C:MKS complex"/>
    <property type="evidence" value="ECO:0007669"/>
    <property type="project" value="TreeGrafter"/>
</dbReference>
<comment type="subcellular location">
    <subcellularLocation>
        <location evidence="1">Cytoplasm</location>
        <location evidence="1">Cytoskeleton</location>
        <location evidence="1">Cilium basal body</location>
    </subcellularLocation>
</comment>
<evidence type="ECO:0000256" key="2">
    <source>
        <dbReference type="ARBA" id="ARBA00022490"/>
    </source>
</evidence>
<keyword evidence="3" id="KW-0970">Cilium biogenesis/degradation</keyword>
<gene>
    <name evidence="8" type="ORF">SSLN_LOCUS7197</name>
</gene>
<dbReference type="Pfam" id="PF07162">
    <property type="entry name" value="B9-C2"/>
    <property type="match status" value="1"/>
</dbReference>
<evidence type="ECO:0000256" key="5">
    <source>
        <dbReference type="ARBA" id="ARBA00023273"/>
    </source>
</evidence>
<keyword evidence="4" id="KW-0206">Cytoskeleton</keyword>
<evidence type="ECO:0000256" key="6">
    <source>
        <dbReference type="ARBA" id="ARBA00038411"/>
    </source>
</evidence>
<dbReference type="EMBL" id="UYSU01034034">
    <property type="protein sequence ID" value="VDL93582.1"/>
    <property type="molecule type" value="Genomic_DNA"/>
</dbReference>
<protein>
    <recommendedName>
        <fullName evidence="7">B9 domain-containing protein 2</fullName>
    </recommendedName>
</protein>
<accession>A0A183SSJ9</accession>
<keyword evidence="2" id="KW-0963">Cytoplasm</keyword>
<proteinExistence type="inferred from homology"/>
<keyword evidence="9" id="KW-1185">Reference proteome</keyword>
<dbReference type="InterPro" id="IPR010796">
    <property type="entry name" value="C2_B9-type_dom"/>
</dbReference>
<dbReference type="PANTHER" id="PTHR12968">
    <property type="entry name" value="B9 DOMAIN-CONTAINING"/>
    <property type="match status" value="1"/>
</dbReference>
<evidence type="ECO:0000313" key="10">
    <source>
        <dbReference type="WBParaSite" id="SSLN_0000743901-mRNA-1"/>
    </source>
</evidence>
<evidence type="ECO:0000313" key="8">
    <source>
        <dbReference type="EMBL" id="VDL93582.1"/>
    </source>
</evidence>
<evidence type="ECO:0000256" key="7">
    <source>
        <dbReference type="ARBA" id="ARBA00039272"/>
    </source>
</evidence>
<dbReference type="STRING" id="70667.A0A183SSJ9"/>
<dbReference type="PROSITE" id="PS51381">
    <property type="entry name" value="C2_B9"/>
    <property type="match status" value="1"/>
</dbReference>
<keyword evidence="5" id="KW-0966">Cell projection</keyword>
<evidence type="ECO:0000313" key="9">
    <source>
        <dbReference type="Proteomes" id="UP000275846"/>
    </source>
</evidence>
<evidence type="ECO:0000256" key="1">
    <source>
        <dbReference type="ARBA" id="ARBA00004120"/>
    </source>
</evidence>
<dbReference type="SUPFAM" id="SSF49562">
    <property type="entry name" value="C2 domain (Calcium/lipid-binding domain, CaLB)"/>
    <property type="match status" value="1"/>
</dbReference>